<feature type="disulfide bond" evidence="2">
    <location>
        <begin position="97"/>
        <end position="123"/>
    </location>
</feature>
<dbReference type="InterPro" id="IPR044913">
    <property type="entry name" value="P_trefoil_dom_sf"/>
</dbReference>
<feature type="domain" description="P-type" evidence="3">
    <location>
        <begin position="1"/>
        <end position="35"/>
    </location>
</feature>
<dbReference type="PANTHER" id="PTHR13826:SF14">
    <property type="entry name" value="TREFOIL FACTOR 2"/>
    <property type="match status" value="1"/>
</dbReference>
<dbReference type="InterPro" id="IPR000519">
    <property type="entry name" value="P_trefoil_dom"/>
</dbReference>
<dbReference type="PROSITE" id="PS51448">
    <property type="entry name" value="P_TREFOIL_2"/>
    <property type="match status" value="2"/>
</dbReference>
<comment type="caution">
    <text evidence="4">The sequence shown here is derived from an EMBL/GenBank/DDBJ whole genome shotgun (WGS) entry which is preliminary data.</text>
</comment>
<keyword evidence="5" id="KW-1185">Reference proteome</keyword>
<dbReference type="Proteomes" id="UP001159405">
    <property type="component" value="Unassembled WGS sequence"/>
</dbReference>
<dbReference type="EMBL" id="CALNXK010000184">
    <property type="protein sequence ID" value="CAH3173799.1"/>
    <property type="molecule type" value="Genomic_DNA"/>
</dbReference>
<dbReference type="InterPro" id="IPR017994">
    <property type="entry name" value="P_trefoil_chordata"/>
</dbReference>
<evidence type="ECO:0000256" key="1">
    <source>
        <dbReference type="ARBA" id="ARBA00023157"/>
    </source>
</evidence>
<protein>
    <recommendedName>
        <fullName evidence="3">P-type domain-containing protein</fullName>
    </recommendedName>
</protein>
<feature type="non-terminal residue" evidence="4">
    <location>
        <position position="138"/>
    </location>
</feature>
<proteinExistence type="predicted"/>
<feature type="domain" description="P-type" evidence="3">
    <location>
        <begin position="95"/>
        <end position="138"/>
    </location>
</feature>
<feature type="non-terminal residue" evidence="4">
    <location>
        <position position="1"/>
    </location>
</feature>
<evidence type="ECO:0000313" key="5">
    <source>
        <dbReference type="Proteomes" id="UP001159405"/>
    </source>
</evidence>
<feature type="disulfide bond" evidence="2">
    <location>
        <begin position="3"/>
        <end position="18"/>
    </location>
</feature>
<dbReference type="CDD" id="cd00111">
    <property type="entry name" value="Trefoil"/>
    <property type="match status" value="1"/>
</dbReference>
<sequence>YYCGWPGIEKVTCLKRGCKWDDHSDPIASFCYLEEGKGRLARVEISTFGVGAKIIEFFRVGIAAICEHKHSHARRKRLHHECIFINTFSTVLPEGLCPAAPFQRKKCGCDDITREECLNRVCCWDDTLPNATKCFEEP</sequence>
<dbReference type="SUPFAM" id="SSF57492">
    <property type="entry name" value="Trefoil"/>
    <property type="match status" value="2"/>
</dbReference>
<dbReference type="Gene3D" id="4.10.110.10">
    <property type="entry name" value="Spasmolytic Protein, domain 1"/>
    <property type="match status" value="2"/>
</dbReference>
<dbReference type="PANTHER" id="PTHR13826">
    <property type="entry name" value="INTESTINAL TREFOIL FACTOR-RELATED"/>
    <property type="match status" value="1"/>
</dbReference>
<organism evidence="4 5">
    <name type="scientific">Porites lobata</name>
    <dbReference type="NCBI Taxonomy" id="104759"/>
    <lineage>
        <taxon>Eukaryota</taxon>
        <taxon>Metazoa</taxon>
        <taxon>Cnidaria</taxon>
        <taxon>Anthozoa</taxon>
        <taxon>Hexacorallia</taxon>
        <taxon>Scleractinia</taxon>
        <taxon>Fungiina</taxon>
        <taxon>Poritidae</taxon>
        <taxon>Porites</taxon>
    </lineage>
</organism>
<feature type="disulfide bond" evidence="2">
    <location>
        <begin position="107"/>
        <end position="122"/>
    </location>
</feature>
<evidence type="ECO:0000259" key="3">
    <source>
        <dbReference type="PROSITE" id="PS51448"/>
    </source>
</evidence>
<feature type="disulfide bond" evidence="2">
    <location>
        <begin position="117"/>
        <end position="134"/>
    </location>
</feature>
<keyword evidence="1 2" id="KW-1015">Disulfide bond</keyword>
<reference evidence="4 5" key="1">
    <citation type="submission" date="2022-05" db="EMBL/GenBank/DDBJ databases">
        <authorList>
            <consortium name="Genoscope - CEA"/>
            <person name="William W."/>
        </authorList>
    </citation>
    <scope>NUCLEOTIDE SEQUENCE [LARGE SCALE GENOMIC DNA]</scope>
</reference>
<evidence type="ECO:0000256" key="2">
    <source>
        <dbReference type="PROSITE-ProRule" id="PRU00779"/>
    </source>
</evidence>
<dbReference type="Pfam" id="PF00088">
    <property type="entry name" value="Trefoil"/>
    <property type="match status" value="2"/>
</dbReference>
<name>A0ABN8R365_9CNID</name>
<comment type="caution">
    <text evidence="2">Lacks conserved residue(s) required for the propagation of feature annotation.</text>
</comment>
<accession>A0ABN8R365</accession>
<evidence type="ECO:0000313" key="4">
    <source>
        <dbReference type="EMBL" id="CAH3173799.1"/>
    </source>
</evidence>
<gene>
    <name evidence="4" type="ORF">PLOB_00014374</name>
</gene>